<reference evidence="1 2" key="1">
    <citation type="submission" date="2018-01" db="EMBL/GenBank/DDBJ databases">
        <title>The draft genome sequence of Cohaesibacter sp. H1304.</title>
        <authorList>
            <person name="Wang N.-N."/>
            <person name="Du Z.-J."/>
        </authorList>
    </citation>
    <scope>NUCLEOTIDE SEQUENCE [LARGE SCALE GENOMIC DNA]</scope>
    <source>
        <strain evidence="1 2">H1304</strain>
    </source>
</reference>
<organism evidence="1 2">
    <name type="scientific">Cohaesibacter celericrescens</name>
    <dbReference type="NCBI Taxonomy" id="2067669"/>
    <lineage>
        <taxon>Bacteria</taxon>
        <taxon>Pseudomonadati</taxon>
        <taxon>Pseudomonadota</taxon>
        <taxon>Alphaproteobacteria</taxon>
        <taxon>Hyphomicrobiales</taxon>
        <taxon>Cohaesibacteraceae</taxon>
    </lineage>
</organism>
<dbReference type="PANTHER" id="PTHR35175:SF2">
    <property type="entry name" value="DUF1289 DOMAIN-CONTAINING PROTEIN"/>
    <property type="match status" value="1"/>
</dbReference>
<sequence length="65" mass="7318">MAVKSPCIQVCTIDKKSDLCYGCARSLDEIRDWGMMSDSEQEAIVAQIDERMLVHFGVNRVKKPA</sequence>
<dbReference type="RefSeq" id="WP_101534070.1">
    <property type="nucleotide sequence ID" value="NZ_PKUQ01000022.1"/>
</dbReference>
<dbReference type="Proteomes" id="UP000234881">
    <property type="component" value="Unassembled WGS sequence"/>
</dbReference>
<dbReference type="PANTHER" id="PTHR35175">
    <property type="entry name" value="DUF1289 DOMAIN-CONTAINING PROTEIN"/>
    <property type="match status" value="1"/>
</dbReference>
<accession>A0A2N5XQI3</accession>
<proteinExistence type="predicted"/>
<dbReference type="InterPro" id="IPR010710">
    <property type="entry name" value="DUF1289"/>
</dbReference>
<evidence type="ECO:0000313" key="1">
    <source>
        <dbReference type="EMBL" id="PLW76782.1"/>
    </source>
</evidence>
<protein>
    <submittedName>
        <fullName evidence="1">DUF1289 domain-containing protein</fullName>
    </submittedName>
</protein>
<dbReference type="OrthoDB" id="9811423at2"/>
<name>A0A2N5XQI3_9HYPH</name>
<dbReference type="AlphaFoldDB" id="A0A2N5XQI3"/>
<gene>
    <name evidence="1" type="ORF">C0081_12020</name>
</gene>
<comment type="caution">
    <text evidence="1">The sequence shown here is derived from an EMBL/GenBank/DDBJ whole genome shotgun (WGS) entry which is preliminary data.</text>
</comment>
<dbReference type="EMBL" id="PKUQ01000022">
    <property type="protein sequence ID" value="PLW76782.1"/>
    <property type="molecule type" value="Genomic_DNA"/>
</dbReference>
<evidence type="ECO:0000313" key="2">
    <source>
        <dbReference type="Proteomes" id="UP000234881"/>
    </source>
</evidence>
<keyword evidence="2" id="KW-1185">Reference proteome</keyword>
<dbReference type="Pfam" id="PF06945">
    <property type="entry name" value="DUF1289"/>
    <property type="match status" value="1"/>
</dbReference>